<comment type="caution">
    <text evidence="2">The sequence shown here is derived from an EMBL/GenBank/DDBJ whole genome shotgun (WGS) entry which is preliminary data.</text>
</comment>
<keyword evidence="3" id="KW-1185">Reference proteome</keyword>
<keyword evidence="2" id="KW-0808">Transferase</keyword>
<name>A0A7J0ENG5_9ERIC</name>
<sequence length="274" mass="31184">MVKDRHNGNLFSAPFKLTRELLEVMDSDAEGIPSEFFDYFKVLCIQGFLTCRGRLGKKKLYEDCLGARCAGLGMIFRVNEKYKSIRAFMGLSCEGCEMAFLLSGDGVLMLKAYERRRKWIDQNYWSENGREAGMFHRMAMARGVLWRGTRGAKCVISGDQDGGDNWHLNVTNDTGPTTMSEAYGPLGLVPQSWDAQMTHDPVINWHQVYRVYGDSEEVVEALKECDRDSPWVEWMTVGFGHRQGRPDGFTPNFQDHGTCEKSFNASSSPKDRWN</sequence>
<organism evidence="2 3">
    <name type="scientific">Actinidia rufa</name>
    <dbReference type="NCBI Taxonomy" id="165716"/>
    <lineage>
        <taxon>Eukaryota</taxon>
        <taxon>Viridiplantae</taxon>
        <taxon>Streptophyta</taxon>
        <taxon>Embryophyta</taxon>
        <taxon>Tracheophyta</taxon>
        <taxon>Spermatophyta</taxon>
        <taxon>Magnoliopsida</taxon>
        <taxon>eudicotyledons</taxon>
        <taxon>Gunneridae</taxon>
        <taxon>Pentapetalae</taxon>
        <taxon>asterids</taxon>
        <taxon>Ericales</taxon>
        <taxon>Actinidiaceae</taxon>
        <taxon>Actinidia</taxon>
    </lineage>
</organism>
<dbReference type="EMBL" id="BJWL01000005">
    <property type="protein sequence ID" value="GFY87519.1"/>
    <property type="molecule type" value="Genomic_DNA"/>
</dbReference>
<dbReference type="OrthoDB" id="10264149at2759"/>
<dbReference type="AlphaFoldDB" id="A0A7J0ENG5"/>
<gene>
    <name evidence="2" type="ORF">Acr_05g0011580</name>
</gene>
<protein>
    <submittedName>
        <fullName evidence="2">Phosphatidylinositol 4-OH kinase beta2</fullName>
    </submittedName>
</protein>
<dbReference type="SUPFAM" id="SSF56112">
    <property type="entry name" value="Protein kinase-like (PK-like)"/>
    <property type="match status" value="1"/>
</dbReference>
<proteinExistence type="predicted"/>
<accession>A0A7J0ENG5</accession>
<feature type="compositionally biased region" description="Polar residues" evidence="1">
    <location>
        <begin position="251"/>
        <end position="268"/>
    </location>
</feature>
<dbReference type="Proteomes" id="UP000585474">
    <property type="component" value="Unassembled WGS sequence"/>
</dbReference>
<evidence type="ECO:0000313" key="2">
    <source>
        <dbReference type="EMBL" id="GFY87519.1"/>
    </source>
</evidence>
<dbReference type="InterPro" id="IPR011009">
    <property type="entry name" value="Kinase-like_dom_sf"/>
</dbReference>
<reference evidence="2 3" key="1">
    <citation type="submission" date="2019-07" db="EMBL/GenBank/DDBJ databases">
        <title>De Novo Assembly of kiwifruit Actinidia rufa.</title>
        <authorList>
            <person name="Sugita-Konishi S."/>
            <person name="Sato K."/>
            <person name="Mori E."/>
            <person name="Abe Y."/>
            <person name="Kisaki G."/>
            <person name="Hamano K."/>
            <person name="Suezawa K."/>
            <person name="Otani M."/>
            <person name="Fukuda T."/>
            <person name="Manabe T."/>
            <person name="Gomi K."/>
            <person name="Tabuchi M."/>
            <person name="Akimitsu K."/>
            <person name="Kataoka I."/>
        </authorList>
    </citation>
    <scope>NUCLEOTIDE SEQUENCE [LARGE SCALE GENOMIC DNA]</scope>
    <source>
        <strain evidence="3">cv. Fuchu</strain>
    </source>
</reference>
<dbReference type="GO" id="GO:0016301">
    <property type="term" value="F:kinase activity"/>
    <property type="evidence" value="ECO:0007669"/>
    <property type="project" value="UniProtKB-KW"/>
</dbReference>
<keyword evidence="2" id="KW-0418">Kinase</keyword>
<feature type="region of interest" description="Disordered" evidence="1">
    <location>
        <begin position="248"/>
        <end position="274"/>
    </location>
</feature>
<evidence type="ECO:0000313" key="3">
    <source>
        <dbReference type="Proteomes" id="UP000585474"/>
    </source>
</evidence>
<evidence type="ECO:0000256" key="1">
    <source>
        <dbReference type="SAM" id="MobiDB-lite"/>
    </source>
</evidence>